<feature type="compositionally biased region" description="Basic residues" evidence="12">
    <location>
        <begin position="172"/>
        <end position="184"/>
    </location>
</feature>
<dbReference type="FunFam" id="3.90.520.10:FF:000002">
    <property type="entry name" value="Mothers against decapentaplegic homolog"/>
    <property type="match status" value="1"/>
</dbReference>
<protein>
    <recommendedName>
        <fullName evidence="13">MH1 domain-containing protein</fullName>
    </recommendedName>
</protein>
<dbReference type="CDD" id="cd10492">
    <property type="entry name" value="MH1_SMAD_4"/>
    <property type="match status" value="1"/>
</dbReference>
<organism evidence="14 15">
    <name type="scientific">Junco hyemalis</name>
    <name type="common">Dark-eyed junco</name>
    <dbReference type="NCBI Taxonomy" id="40217"/>
    <lineage>
        <taxon>Eukaryota</taxon>
        <taxon>Metazoa</taxon>
        <taxon>Chordata</taxon>
        <taxon>Craniata</taxon>
        <taxon>Vertebrata</taxon>
        <taxon>Euteleostomi</taxon>
        <taxon>Archelosauria</taxon>
        <taxon>Archosauria</taxon>
        <taxon>Dinosauria</taxon>
        <taxon>Saurischia</taxon>
        <taxon>Theropoda</taxon>
        <taxon>Coelurosauria</taxon>
        <taxon>Aves</taxon>
        <taxon>Neognathae</taxon>
        <taxon>Neoaves</taxon>
        <taxon>Telluraves</taxon>
        <taxon>Australaves</taxon>
        <taxon>Passeriformes</taxon>
        <taxon>Passerellidae</taxon>
        <taxon>Junco</taxon>
    </lineage>
</organism>
<keyword evidence="6" id="KW-0862">Zinc</keyword>
<evidence type="ECO:0000256" key="10">
    <source>
        <dbReference type="ARBA" id="ARBA00023242"/>
    </source>
</evidence>
<reference evidence="14" key="1">
    <citation type="submission" date="2025-08" db="UniProtKB">
        <authorList>
            <consortium name="Ensembl"/>
        </authorList>
    </citation>
    <scope>IDENTIFICATION</scope>
</reference>
<dbReference type="Proteomes" id="UP000694408">
    <property type="component" value="Unplaced"/>
</dbReference>
<dbReference type="InterPro" id="IPR003619">
    <property type="entry name" value="MAD_homology1_Dwarfin-type"/>
</dbReference>
<evidence type="ECO:0000256" key="6">
    <source>
        <dbReference type="ARBA" id="ARBA00022833"/>
    </source>
</evidence>
<dbReference type="SUPFAM" id="SSF56366">
    <property type="entry name" value="SMAD MH1 domain"/>
    <property type="match status" value="1"/>
</dbReference>
<dbReference type="InterPro" id="IPR013019">
    <property type="entry name" value="MAD_homology_MH1"/>
</dbReference>
<dbReference type="GO" id="GO:0030509">
    <property type="term" value="P:BMP signaling pathway"/>
    <property type="evidence" value="ECO:0007669"/>
    <property type="project" value="TreeGrafter"/>
</dbReference>
<dbReference type="GO" id="GO:0071144">
    <property type="term" value="C:heteromeric SMAD protein complex"/>
    <property type="evidence" value="ECO:0007669"/>
    <property type="project" value="TreeGrafter"/>
</dbReference>
<comment type="subcellular location">
    <subcellularLocation>
        <location evidence="2">Cytoplasm</location>
    </subcellularLocation>
    <subcellularLocation>
        <location evidence="1">Nucleus</location>
    </subcellularLocation>
</comment>
<proteinExistence type="inferred from homology"/>
<evidence type="ECO:0000256" key="3">
    <source>
        <dbReference type="ARBA" id="ARBA00005545"/>
    </source>
</evidence>
<dbReference type="GO" id="GO:0030154">
    <property type="term" value="P:cell differentiation"/>
    <property type="evidence" value="ECO:0007669"/>
    <property type="project" value="TreeGrafter"/>
</dbReference>
<keyword evidence="5" id="KW-0479">Metal-binding</keyword>
<dbReference type="InterPro" id="IPR013790">
    <property type="entry name" value="Dwarfin"/>
</dbReference>
<dbReference type="GO" id="GO:0000978">
    <property type="term" value="F:RNA polymerase II cis-regulatory region sequence-specific DNA binding"/>
    <property type="evidence" value="ECO:0007669"/>
    <property type="project" value="TreeGrafter"/>
</dbReference>
<dbReference type="GO" id="GO:0070411">
    <property type="term" value="F:I-SMAD binding"/>
    <property type="evidence" value="ECO:0007669"/>
    <property type="project" value="TreeGrafter"/>
</dbReference>
<evidence type="ECO:0000256" key="8">
    <source>
        <dbReference type="ARBA" id="ARBA00023125"/>
    </source>
</evidence>
<dbReference type="SMART" id="SM00523">
    <property type="entry name" value="DWA"/>
    <property type="match status" value="1"/>
</dbReference>
<dbReference type="GO" id="GO:0000981">
    <property type="term" value="F:DNA-binding transcription factor activity, RNA polymerase II-specific"/>
    <property type="evidence" value="ECO:0007669"/>
    <property type="project" value="TreeGrafter"/>
</dbReference>
<dbReference type="GO" id="GO:0005737">
    <property type="term" value="C:cytoplasm"/>
    <property type="evidence" value="ECO:0007669"/>
    <property type="project" value="UniProtKB-SubCell"/>
</dbReference>
<dbReference type="GO" id="GO:0009653">
    <property type="term" value="P:anatomical structure morphogenesis"/>
    <property type="evidence" value="ECO:0007669"/>
    <property type="project" value="TreeGrafter"/>
</dbReference>
<keyword evidence="9" id="KW-0804">Transcription</keyword>
<evidence type="ECO:0000259" key="13">
    <source>
        <dbReference type="PROSITE" id="PS51075"/>
    </source>
</evidence>
<reference evidence="14" key="2">
    <citation type="submission" date="2025-09" db="UniProtKB">
        <authorList>
            <consortium name="Ensembl"/>
        </authorList>
    </citation>
    <scope>IDENTIFICATION</scope>
</reference>
<dbReference type="InterPro" id="IPR036578">
    <property type="entry name" value="SMAD_MH1_sf"/>
</dbReference>
<dbReference type="PANTHER" id="PTHR13703">
    <property type="entry name" value="SMAD"/>
    <property type="match status" value="1"/>
</dbReference>
<keyword evidence="15" id="KW-1185">Reference proteome</keyword>
<dbReference type="GO" id="GO:0060395">
    <property type="term" value="P:SMAD protein signal transduction"/>
    <property type="evidence" value="ECO:0007669"/>
    <property type="project" value="TreeGrafter"/>
</dbReference>
<dbReference type="PROSITE" id="PS51075">
    <property type="entry name" value="MH1"/>
    <property type="match status" value="1"/>
</dbReference>
<comment type="similarity">
    <text evidence="3">Belongs to the dwarfin/SMAD family.</text>
</comment>
<evidence type="ECO:0000256" key="4">
    <source>
        <dbReference type="ARBA" id="ARBA00022490"/>
    </source>
</evidence>
<keyword evidence="4" id="KW-0963">Cytoplasm</keyword>
<dbReference type="Gene3D" id="3.90.520.10">
    <property type="entry name" value="SMAD MH1 domain"/>
    <property type="match status" value="1"/>
</dbReference>
<dbReference type="Ensembl" id="ENSJHYT00000010966.1">
    <property type="protein sequence ID" value="ENSJHYP00000009035.1"/>
    <property type="gene ID" value="ENSJHYG00000007165.1"/>
</dbReference>
<dbReference type="Pfam" id="PF03165">
    <property type="entry name" value="MH1"/>
    <property type="match status" value="1"/>
</dbReference>
<dbReference type="GO" id="GO:0046872">
    <property type="term" value="F:metal ion binding"/>
    <property type="evidence" value="ECO:0007669"/>
    <property type="project" value="UniProtKB-KW"/>
</dbReference>
<keyword evidence="7" id="KW-0805">Transcription regulation</keyword>
<feature type="region of interest" description="Disordered" evidence="12">
    <location>
        <begin position="126"/>
        <end position="223"/>
    </location>
</feature>
<keyword evidence="11" id="KW-0175">Coiled coil</keyword>
<evidence type="ECO:0000256" key="9">
    <source>
        <dbReference type="ARBA" id="ARBA00023163"/>
    </source>
</evidence>
<evidence type="ECO:0000256" key="5">
    <source>
        <dbReference type="ARBA" id="ARBA00022723"/>
    </source>
</evidence>
<evidence type="ECO:0000256" key="11">
    <source>
        <dbReference type="SAM" id="Coils"/>
    </source>
</evidence>
<dbReference type="PANTHER" id="PTHR13703:SF45">
    <property type="entry name" value="MOTHERS AGAINST DECAPENTAPLEGIC HOMOLOG"/>
    <property type="match status" value="1"/>
</dbReference>
<keyword evidence="8" id="KW-0238">DNA-binding</keyword>
<evidence type="ECO:0000313" key="14">
    <source>
        <dbReference type="Ensembl" id="ENSJHYP00000009035.1"/>
    </source>
</evidence>
<feature type="domain" description="MH1" evidence="13">
    <location>
        <begin position="10"/>
        <end position="134"/>
    </location>
</feature>
<sequence length="298" mass="32274">MSLGGDSGPGIVHSLLCHRQGGDSEAFARRAIQSLLRKLKEKRDELDALVAAVTSGGAQPGQCVTVQRTLDGRLQVAGRKGFPHVIYARLWRWPDLHKNELKPARFCQFAFDLKCDSVCVNPYHYERVGTPGGGERDPRNGEGADGGTHARPSPRVGEVAAGQDHGEGQREHRGRRGGRRRYRGQQRGQQRGQHGQHRPRSESGGVRDPPAAGLSPGSPPPLVTQRAVIINSFLPVPPPRPSGIPAGIGGGGWGHGDIATRGVWRDLSRSGLTQVTRGAMRAENLIKVRGYRDPRSPR</sequence>
<name>A0A8C5IWC5_JUNHY</name>
<evidence type="ECO:0000256" key="7">
    <source>
        <dbReference type="ARBA" id="ARBA00023015"/>
    </source>
</evidence>
<dbReference type="AlphaFoldDB" id="A0A8C5IWC5"/>
<keyword evidence="10" id="KW-0539">Nucleus</keyword>
<evidence type="ECO:0000313" key="15">
    <source>
        <dbReference type="Proteomes" id="UP000694408"/>
    </source>
</evidence>
<evidence type="ECO:0000256" key="2">
    <source>
        <dbReference type="ARBA" id="ARBA00004496"/>
    </source>
</evidence>
<evidence type="ECO:0000256" key="12">
    <source>
        <dbReference type="SAM" id="MobiDB-lite"/>
    </source>
</evidence>
<feature type="coiled-coil region" evidence="11">
    <location>
        <begin position="25"/>
        <end position="52"/>
    </location>
</feature>
<accession>A0A8C5IWC5</accession>
<evidence type="ECO:0000256" key="1">
    <source>
        <dbReference type="ARBA" id="ARBA00004123"/>
    </source>
</evidence>